<evidence type="ECO:0000259" key="11">
    <source>
        <dbReference type="PROSITE" id="PS50103"/>
    </source>
</evidence>
<keyword evidence="7" id="KW-0479">Metal-binding</keyword>
<protein>
    <recommendedName>
        <fullName evidence="5">Mitochondrial cardiolipin hydrolase</fullName>
    </recommendedName>
    <alternativeName>
        <fullName evidence="6">Mitochondrial phospholipase</fullName>
    </alternativeName>
</protein>
<dbReference type="InterPro" id="IPR000571">
    <property type="entry name" value="Znf_CCCH"/>
</dbReference>
<keyword evidence="9" id="KW-0812">Transmembrane</keyword>
<organism evidence="12 13">
    <name type="scientific">Priapulus caudatus</name>
    <name type="common">Priapulid worm</name>
    <dbReference type="NCBI Taxonomy" id="37621"/>
    <lineage>
        <taxon>Eukaryota</taxon>
        <taxon>Metazoa</taxon>
        <taxon>Ecdysozoa</taxon>
        <taxon>Scalidophora</taxon>
        <taxon>Priapulida</taxon>
        <taxon>Priapulimorpha</taxon>
        <taxon>Priapulimorphida</taxon>
        <taxon>Priapulidae</taxon>
        <taxon>Priapulus</taxon>
    </lineage>
</organism>
<evidence type="ECO:0000256" key="4">
    <source>
        <dbReference type="ARBA" id="ARBA00038012"/>
    </source>
</evidence>
<dbReference type="Proteomes" id="UP000695022">
    <property type="component" value="Unplaced"/>
</dbReference>
<evidence type="ECO:0000256" key="5">
    <source>
        <dbReference type="ARBA" id="ARBA00040549"/>
    </source>
</evidence>
<accession>A0ABM1DNU8</accession>
<dbReference type="InterPro" id="IPR001736">
    <property type="entry name" value="PLipase_D/transphosphatidylase"/>
</dbReference>
<evidence type="ECO:0000256" key="6">
    <source>
        <dbReference type="ARBA" id="ARBA00043167"/>
    </source>
</evidence>
<dbReference type="PANTHER" id="PTHR43856">
    <property type="entry name" value="CARDIOLIPIN HYDROLASE"/>
    <property type="match status" value="1"/>
</dbReference>
<dbReference type="Gene3D" id="3.30.870.10">
    <property type="entry name" value="Endonuclease Chain A"/>
    <property type="match status" value="1"/>
</dbReference>
<sequence length="261" mass="28737">MWKSVIILSVTSLAAVELIYYSIHWLIKQKAQHSNWLLNWKDPASTSTRTCSSTSSSTSTRTCSSTSSSTSSTGTTTSGSASASGTASAMYKVLIFPDESVVCKNHLSGSCHNKQCRFSHDRTALGDLIEVIRGTKKTIDVCVFTISCRDLAQELVNLHENGVVVRIITDGESINAMGSQIGTFRSAGIQVRHNRSSFFMHHKFVLIDNAVVINGSFNWTMQAVTGNHENLLITNNMNICNPYEEEFTKLWALYAPINLTN</sequence>
<feature type="domain" description="C3H1-type" evidence="11">
    <location>
        <begin position="97"/>
        <end position="123"/>
    </location>
</feature>
<name>A0ABM1DNU8_PRICU</name>
<evidence type="ECO:0000256" key="3">
    <source>
        <dbReference type="ARBA" id="ARBA00023098"/>
    </source>
</evidence>
<dbReference type="SUPFAM" id="SSF56024">
    <property type="entry name" value="Phospholipase D/nuclease"/>
    <property type="match status" value="1"/>
</dbReference>
<keyword evidence="7" id="KW-0862">Zinc</keyword>
<dbReference type="InterPro" id="IPR051406">
    <property type="entry name" value="PLD_domain"/>
</dbReference>
<dbReference type="CDD" id="cd09171">
    <property type="entry name" value="PLDc_vPLD6_like"/>
    <property type="match status" value="1"/>
</dbReference>
<feature type="transmembrane region" description="Helical" evidence="9">
    <location>
        <begin position="6"/>
        <end position="27"/>
    </location>
</feature>
<gene>
    <name evidence="13" type="primary">LOC106804790</name>
</gene>
<dbReference type="PROSITE" id="PS50035">
    <property type="entry name" value="PLD"/>
    <property type="match status" value="1"/>
</dbReference>
<keyword evidence="9" id="KW-0472">Membrane</keyword>
<evidence type="ECO:0000259" key="10">
    <source>
        <dbReference type="PROSITE" id="PS50035"/>
    </source>
</evidence>
<keyword evidence="9" id="KW-1133">Transmembrane helix</keyword>
<dbReference type="InterPro" id="IPR025202">
    <property type="entry name" value="PLD-like_dom"/>
</dbReference>
<keyword evidence="1" id="KW-0378">Hydrolase</keyword>
<evidence type="ECO:0000256" key="7">
    <source>
        <dbReference type="PROSITE-ProRule" id="PRU00723"/>
    </source>
</evidence>
<feature type="region of interest" description="Disordered" evidence="8">
    <location>
        <begin position="44"/>
        <end position="83"/>
    </location>
</feature>
<dbReference type="PROSITE" id="PS50103">
    <property type="entry name" value="ZF_C3H1"/>
    <property type="match status" value="1"/>
</dbReference>
<keyword evidence="12" id="KW-1185">Reference proteome</keyword>
<evidence type="ECO:0000256" key="9">
    <source>
        <dbReference type="SAM" id="Phobius"/>
    </source>
</evidence>
<evidence type="ECO:0000256" key="2">
    <source>
        <dbReference type="ARBA" id="ARBA00022963"/>
    </source>
</evidence>
<evidence type="ECO:0000313" key="13">
    <source>
        <dbReference type="RefSeq" id="XP_014661619.1"/>
    </source>
</evidence>
<proteinExistence type="inferred from homology"/>
<keyword evidence="7" id="KW-0863">Zinc-finger</keyword>
<feature type="zinc finger region" description="C3H1-type" evidence="7">
    <location>
        <begin position="97"/>
        <end position="123"/>
    </location>
</feature>
<reference evidence="13" key="1">
    <citation type="submission" date="2025-08" db="UniProtKB">
        <authorList>
            <consortium name="RefSeq"/>
        </authorList>
    </citation>
    <scope>IDENTIFICATION</scope>
</reference>
<dbReference type="RefSeq" id="XP_014661619.1">
    <property type="nucleotide sequence ID" value="XM_014806133.1"/>
</dbReference>
<dbReference type="PANTHER" id="PTHR43856:SF1">
    <property type="entry name" value="MITOCHONDRIAL CARDIOLIPIN HYDROLASE"/>
    <property type="match status" value="1"/>
</dbReference>
<dbReference type="GeneID" id="106804790"/>
<evidence type="ECO:0000256" key="1">
    <source>
        <dbReference type="ARBA" id="ARBA00022801"/>
    </source>
</evidence>
<keyword evidence="3" id="KW-0443">Lipid metabolism</keyword>
<evidence type="ECO:0000313" key="12">
    <source>
        <dbReference type="Proteomes" id="UP000695022"/>
    </source>
</evidence>
<comment type="similarity">
    <text evidence="4">Belongs to the phospholipase D family. MitoPLD/Zucchini subfamily.</text>
</comment>
<dbReference type="Pfam" id="PF13091">
    <property type="entry name" value="PLDc_2"/>
    <property type="match status" value="1"/>
</dbReference>
<keyword evidence="2" id="KW-0442">Lipid degradation</keyword>
<feature type="domain" description="PLD phosphodiesterase" evidence="10">
    <location>
        <begin position="196"/>
        <end position="223"/>
    </location>
</feature>
<evidence type="ECO:0000256" key="8">
    <source>
        <dbReference type="SAM" id="MobiDB-lite"/>
    </source>
</evidence>
<dbReference type="SMART" id="SM00155">
    <property type="entry name" value="PLDc"/>
    <property type="match status" value="1"/>
</dbReference>